<dbReference type="Proteomes" id="UP000305067">
    <property type="component" value="Unassembled WGS sequence"/>
</dbReference>
<reference evidence="2 3" key="1">
    <citation type="journal article" date="2019" name="Nat. Ecol. Evol.">
        <title>Megaphylogeny resolves global patterns of mushroom evolution.</title>
        <authorList>
            <person name="Varga T."/>
            <person name="Krizsan K."/>
            <person name="Foldi C."/>
            <person name="Dima B."/>
            <person name="Sanchez-Garcia M."/>
            <person name="Sanchez-Ramirez S."/>
            <person name="Szollosi G.J."/>
            <person name="Szarkandi J.G."/>
            <person name="Papp V."/>
            <person name="Albert L."/>
            <person name="Andreopoulos W."/>
            <person name="Angelini C."/>
            <person name="Antonin V."/>
            <person name="Barry K.W."/>
            <person name="Bougher N.L."/>
            <person name="Buchanan P."/>
            <person name="Buyck B."/>
            <person name="Bense V."/>
            <person name="Catcheside P."/>
            <person name="Chovatia M."/>
            <person name="Cooper J."/>
            <person name="Damon W."/>
            <person name="Desjardin D."/>
            <person name="Finy P."/>
            <person name="Geml J."/>
            <person name="Haridas S."/>
            <person name="Hughes K."/>
            <person name="Justo A."/>
            <person name="Karasinski D."/>
            <person name="Kautmanova I."/>
            <person name="Kiss B."/>
            <person name="Kocsube S."/>
            <person name="Kotiranta H."/>
            <person name="LaButti K.M."/>
            <person name="Lechner B.E."/>
            <person name="Liimatainen K."/>
            <person name="Lipzen A."/>
            <person name="Lukacs Z."/>
            <person name="Mihaltcheva S."/>
            <person name="Morgado L.N."/>
            <person name="Niskanen T."/>
            <person name="Noordeloos M.E."/>
            <person name="Ohm R.A."/>
            <person name="Ortiz-Santana B."/>
            <person name="Ovrebo C."/>
            <person name="Racz N."/>
            <person name="Riley R."/>
            <person name="Savchenko A."/>
            <person name="Shiryaev A."/>
            <person name="Soop K."/>
            <person name="Spirin V."/>
            <person name="Szebenyi C."/>
            <person name="Tomsovsky M."/>
            <person name="Tulloss R.E."/>
            <person name="Uehling J."/>
            <person name="Grigoriev I.V."/>
            <person name="Vagvolgyi C."/>
            <person name="Papp T."/>
            <person name="Martin F.M."/>
            <person name="Miettinen O."/>
            <person name="Hibbett D.S."/>
            <person name="Nagy L.G."/>
        </authorList>
    </citation>
    <scope>NUCLEOTIDE SEQUENCE [LARGE SCALE GENOMIC DNA]</scope>
    <source>
        <strain evidence="2 3">CBS 309.79</strain>
    </source>
</reference>
<evidence type="ECO:0000259" key="1">
    <source>
        <dbReference type="Pfam" id="PF24626"/>
    </source>
</evidence>
<evidence type="ECO:0000313" key="2">
    <source>
        <dbReference type="EMBL" id="TFK95128.1"/>
    </source>
</evidence>
<feature type="domain" description="Tf2-1-like SH3-like" evidence="1">
    <location>
        <begin position="2"/>
        <end position="38"/>
    </location>
</feature>
<evidence type="ECO:0000313" key="3">
    <source>
        <dbReference type="Proteomes" id="UP000305067"/>
    </source>
</evidence>
<organism evidence="2 3">
    <name type="scientific">Pterulicium gracile</name>
    <dbReference type="NCBI Taxonomy" id="1884261"/>
    <lineage>
        <taxon>Eukaryota</taxon>
        <taxon>Fungi</taxon>
        <taxon>Dikarya</taxon>
        <taxon>Basidiomycota</taxon>
        <taxon>Agaricomycotina</taxon>
        <taxon>Agaricomycetes</taxon>
        <taxon>Agaricomycetidae</taxon>
        <taxon>Agaricales</taxon>
        <taxon>Pleurotineae</taxon>
        <taxon>Pterulaceae</taxon>
        <taxon>Pterulicium</taxon>
    </lineage>
</organism>
<proteinExistence type="predicted"/>
<accession>A0A5C3Q4H9</accession>
<dbReference type="InterPro" id="IPR056924">
    <property type="entry name" value="SH3_Tf2-1"/>
</dbReference>
<dbReference type="OrthoDB" id="2273864at2759"/>
<name>A0A5C3Q4H9_9AGAR</name>
<dbReference type="CDD" id="cd00024">
    <property type="entry name" value="CD_CSD"/>
    <property type="match status" value="1"/>
</dbReference>
<dbReference type="AlphaFoldDB" id="A0A5C3Q4H9"/>
<dbReference type="STRING" id="1884261.A0A5C3Q4H9"/>
<protein>
    <recommendedName>
        <fullName evidence="1">Tf2-1-like SH3-like domain-containing protein</fullName>
    </recommendedName>
</protein>
<dbReference type="EMBL" id="ML178940">
    <property type="protein sequence ID" value="TFK95128.1"/>
    <property type="molecule type" value="Genomic_DNA"/>
</dbReference>
<dbReference type="Pfam" id="PF24626">
    <property type="entry name" value="SH3_Tf2-1"/>
    <property type="match status" value="1"/>
</dbReference>
<keyword evidence="3" id="KW-1185">Reference proteome</keyword>
<gene>
    <name evidence="2" type="ORF">BDV98DRAFT_620396</name>
</gene>
<dbReference type="SUPFAM" id="SSF54160">
    <property type="entry name" value="Chromo domain-like"/>
    <property type="match status" value="1"/>
</dbReference>
<sequence length="76" mass="8885">MPNRLGLFEVLEVTGKNTYKLDLDPKMKIHNVINVDCLFVVPEPPAVLRVNGQEKYKVEAILDSHIFRRKLEYFIK</sequence>
<dbReference type="InterPro" id="IPR016197">
    <property type="entry name" value="Chromo-like_dom_sf"/>
</dbReference>